<gene>
    <name evidence="6" type="ORF">DLM86_01965</name>
</gene>
<dbReference type="SUPFAM" id="SSF55383">
    <property type="entry name" value="Copper amine oxidase, domain N"/>
    <property type="match status" value="1"/>
</dbReference>
<dbReference type="Pfam" id="PF07833">
    <property type="entry name" value="Cu_amine_oxidN1"/>
    <property type="match status" value="1"/>
</dbReference>
<dbReference type="EMBL" id="QJVJ01000001">
    <property type="protein sequence ID" value="PYI57232.1"/>
    <property type="molecule type" value="Genomic_DNA"/>
</dbReference>
<evidence type="ECO:0000256" key="3">
    <source>
        <dbReference type="SAM" id="MobiDB-lite"/>
    </source>
</evidence>
<comment type="caution">
    <text evidence="6">The sequence shown here is derived from an EMBL/GenBank/DDBJ whole genome shotgun (WGS) entry which is preliminary data.</text>
</comment>
<dbReference type="PROSITE" id="PS00146">
    <property type="entry name" value="BETA_LACTAMASE_A"/>
    <property type="match status" value="1"/>
</dbReference>
<dbReference type="GO" id="GO:0016020">
    <property type="term" value="C:membrane"/>
    <property type="evidence" value="ECO:0007669"/>
    <property type="project" value="UniProtKB-SubCell"/>
</dbReference>
<protein>
    <recommendedName>
        <fullName evidence="8">Beta-lactamase-related domain-containing protein</fullName>
    </recommendedName>
</protein>
<dbReference type="PANTHER" id="PTHR46825:SF11">
    <property type="entry name" value="PENICILLIN-BINDING PROTEIN 4"/>
    <property type="match status" value="1"/>
</dbReference>
<dbReference type="InterPro" id="IPR001466">
    <property type="entry name" value="Beta-lactam-related"/>
</dbReference>
<feature type="domain" description="Copper amine oxidase-like N-terminal" evidence="5">
    <location>
        <begin position="93"/>
        <end position="199"/>
    </location>
</feature>
<evidence type="ECO:0000259" key="5">
    <source>
        <dbReference type="Pfam" id="PF07833"/>
    </source>
</evidence>
<evidence type="ECO:0008006" key="8">
    <source>
        <dbReference type="Google" id="ProtNLM"/>
    </source>
</evidence>
<dbReference type="SUPFAM" id="SSF56601">
    <property type="entry name" value="beta-lactamase/transpeptidase-like"/>
    <property type="match status" value="1"/>
</dbReference>
<dbReference type="PANTHER" id="PTHR46825">
    <property type="entry name" value="D-ALANYL-D-ALANINE-CARBOXYPEPTIDASE/ENDOPEPTIDASE AMPH"/>
    <property type="match status" value="1"/>
</dbReference>
<evidence type="ECO:0000313" key="7">
    <source>
        <dbReference type="Proteomes" id="UP000247476"/>
    </source>
</evidence>
<dbReference type="Proteomes" id="UP000247476">
    <property type="component" value="Unassembled WGS sequence"/>
</dbReference>
<keyword evidence="7" id="KW-1185">Reference proteome</keyword>
<sequence length="542" mass="59435">MRKLTKSQADPQAGRKLAPVQSDPYPHIGKDDPIAMKRSTFPIRCRWLVIAAAALLGAEAATIRISNRAYAAADPYAAVTAHPTSRTVDLKLNSHPARFERPAIEIDGVVFAPFRDLFELFQGAEVSWDPDKQAASVRIPALQSEIVVAIGSRTARLNGRELGLEADVRLIEGKTMIPLQRLSEAMGARLERDPTGSAVHLVRKGLANLLKTEARTGRTGEFPSPSSWPSAADWDLQRKIDWVDRFLADNRFNGSVLVASGEKALLNKGYGLADDGAPNGPQTKFRLMSVSKSFTAAAILKLEEQGRLSLQDPIGAYAEGLPFGDRVTLHHLLSHTSGLAREYDRSPDYTLERLVADLRDDSLAFEPGTGYRYSNAGYALLAYVIERVSGVSYGDFLRTSLFEPLGMTGSGQYLASSPPERMARGYWDDGEKLRPDAPHFSLPGGGDLYSTTEDLWRWERALTAGEALSSDSYAKMTKPNSKSYGYGLHIGRDGSLYHEGSGSGFSAFYYRHPERDRTIVLLSNVSDVKIDDVGLSIAKWLP</sequence>
<dbReference type="Gene3D" id="3.40.710.10">
    <property type="entry name" value="DD-peptidase/beta-lactamase superfamily"/>
    <property type="match status" value="1"/>
</dbReference>
<dbReference type="InterPro" id="IPR012338">
    <property type="entry name" value="Beta-lactam/transpept-like"/>
</dbReference>
<feature type="domain" description="Beta-lactamase-related" evidence="4">
    <location>
        <begin position="243"/>
        <end position="526"/>
    </location>
</feature>
<keyword evidence="2" id="KW-0472">Membrane</keyword>
<accession>A0A2V5KDZ4</accession>
<proteinExistence type="predicted"/>
<comment type="subcellular location">
    <subcellularLocation>
        <location evidence="1">Membrane</location>
    </subcellularLocation>
</comment>
<name>A0A2V5KDZ4_9BACL</name>
<dbReference type="InterPro" id="IPR050491">
    <property type="entry name" value="AmpC-like"/>
</dbReference>
<feature type="compositionally biased region" description="Polar residues" evidence="3">
    <location>
        <begin position="1"/>
        <end position="10"/>
    </location>
</feature>
<feature type="region of interest" description="Disordered" evidence="3">
    <location>
        <begin position="1"/>
        <end position="31"/>
    </location>
</feature>
<evidence type="ECO:0000256" key="2">
    <source>
        <dbReference type="ARBA" id="ARBA00023136"/>
    </source>
</evidence>
<dbReference type="InterPro" id="IPR036582">
    <property type="entry name" value="Mao_N_sf"/>
</dbReference>
<organism evidence="6 7">
    <name type="scientific">Paenibacillus flagellatus</name>
    <dbReference type="NCBI Taxonomy" id="2211139"/>
    <lineage>
        <taxon>Bacteria</taxon>
        <taxon>Bacillati</taxon>
        <taxon>Bacillota</taxon>
        <taxon>Bacilli</taxon>
        <taxon>Bacillales</taxon>
        <taxon>Paenibacillaceae</taxon>
        <taxon>Paenibacillus</taxon>
    </lineage>
</organism>
<dbReference type="InterPro" id="IPR023650">
    <property type="entry name" value="Beta-lactam_class-A_AS"/>
</dbReference>
<dbReference type="AlphaFoldDB" id="A0A2V5KDZ4"/>
<dbReference type="Gene3D" id="3.30.457.10">
    <property type="entry name" value="Copper amine oxidase-like, N-terminal domain"/>
    <property type="match status" value="1"/>
</dbReference>
<dbReference type="InterPro" id="IPR012854">
    <property type="entry name" value="Cu_amine_oxidase-like_N"/>
</dbReference>
<dbReference type="Pfam" id="PF00144">
    <property type="entry name" value="Beta-lactamase"/>
    <property type="match status" value="1"/>
</dbReference>
<reference evidence="6 7" key="1">
    <citation type="submission" date="2018-05" db="EMBL/GenBank/DDBJ databases">
        <title>Paenibacillus flagellatus sp. nov., isolated from selenium mineral soil.</title>
        <authorList>
            <person name="Dai X."/>
        </authorList>
    </citation>
    <scope>NUCLEOTIDE SEQUENCE [LARGE SCALE GENOMIC DNA]</scope>
    <source>
        <strain evidence="6 7">DXL2</strain>
    </source>
</reference>
<evidence type="ECO:0000259" key="4">
    <source>
        <dbReference type="Pfam" id="PF00144"/>
    </source>
</evidence>
<evidence type="ECO:0000313" key="6">
    <source>
        <dbReference type="EMBL" id="PYI57232.1"/>
    </source>
</evidence>
<evidence type="ECO:0000256" key="1">
    <source>
        <dbReference type="ARBA" id="ARBA00004370"/>
    </source>
</evidence>